<dbReference type="PANTHER" id="PTHR47089:SF1">
    <property type="entry name" value="GUANOSINE ABC TRANSPORTER PERMEASE PROTEIN NUPP"/>
    <property type="match status" value="1"/>
</dbReference>
<reference evidence="7" key="1">
    <citation type="submission" date="2019-08" db="EMBL/GenBank/DDBJ databases">
        <authorList>
            <person name="Kucharzyk K."/>
            <person name="Murdoch R.W."/>
            <person name="Higgins S."/>
            <person name="Loffler F."/>
        </authorList>
    </citation>
    <scope>NUCLEOTIDE SEQUENCE</scope>
</reference>
<evidence type="ECO:0000256" key="5">
    <source>
        <dbReference type="ARBA" id="ARBA00023136"/>
    </source>
</evidence>
<feature type="transmembrane region" description="Helical" evidence="6">
    <location>
        <begin position="91"/>
        <end position="114"/>
    </location>
</feature>
<organism evidence="7">
    <name type="scientific">bioreactor metagenome</name>
    <dbReference type="NCBI Taxonomy" id="1076179"/>
    <lineage>
        <taxon>unclassified sequences</taxon>
        <taxon>metagenomes</taxon>
        <taxon>ecological metagenomes</taxon>
    </lineage>
</organism>
<evidence type="ECO:0000256" key="4">
    <source>
        <dbReference type="ARBA" id="ARBA00022989"/>
    </source>
</evidence>
<dbReference type="GO" id="GO:0005886">
    <property type="term" value="C:plasma membrane"/>
    <property type="evidence" value="ECO:0007669"/>
    <property type="project" value="UniProtKB-SubCell"/>
</dbReference>
<evidence type="ECO:0000256" key="6">
    <source>
        <dbReference type="SAM" id="Phobius"/>
    </source>
</evidence>
<comment type="subcellular location">
    <subcellularLocation>
        <location evidence="1">Cell membrane</location>
        <topology evidence="1">Multi-pass membrane protein</topology>
    </subcellularLocation>
</comment>
<dbReference type="EMBL" id="VSSQ01012525">
    <property type="protein sequence ID" value="MPM49439.1"/>
    <property type="molecule type" value="Genomic_DNA"/>
</dbReference>
<protein>
    <recommendedName>
        <fullName evidence="8">Branched-chain amino acid transport system / permease component</fullName>
    </recommendedName>
</protein>
<evidence type="ECO:0000256" key="2">
    <source>
        <dbReference type="ARBA" id="ARBA00022475"/>
    </source>
</evidence>
<dbReference type="GO" id="GO:0022857">
    <property type="term" value="F:transmembrane transporter activity"/>
    <property type="evidence" value="ECO:0007669"/>
    <property type="project" value="InterPro"/>
</dbReference>
<proteinExistence type="predicted"/>
<accession>A0A645A8D3</accession>
<dbReference type="PANTHER" id="PTHR47089">
    <property type="entry name" value="ABC TRANSPORTER, PERMEASE PROTEIN"/>
    <property type="match status" value="1"/>
</dbReference>
<evidence type="ECO:0000313" key="7">
    <source>
        <dbReference type="EMBL" id="MPM49439.1"/>
    </source>
</evidence>
<dbReference type="Pfam" id="PF02653">
    <property type="entry name" value="BPD_transp_2"/>
    <property type="match status" value="1"/>
</dbReference>
<feature type="transmembrane region" description="Helical" evidence="6">
    <location>
        <begin position="44"/>
        <end position="62"/>
    </location>
</feature>
<evidence type="ECO:0008006" key="8">
    <source>
        <dbReference type="Google" id="ProtNLM"/>
    </source>
</evidence>
<dbReference type="AlphaFoldDB" id="A0A645A8D3"/>
<name>A0A645A8D3_9ZZZZ</name>
<sequence length="209" mass="22222">MFNYVATLFMGYLYTTALREGSVPQTAAVPDLTKIGRIFPSLRITWGVAIALVLGVAMWYFLFNTSKGFQLRAVGLNPTASRFNGLSVKRYMLAAFIISGAVAGLGGACDILGTQFRLISGYGSGYGFDGVAIALIAQLHPIATVIVAYFFAVLRVGSTTMQVGTGVPTSVIDIIQALVIIFAVAGTAVTHLPQVRKFIQGAFEKKEAA</sequence>
<keyword evidence="5 6" id="KW-0472">Membrane</keyword>
<keyword evidence="3 6" id="KW-0812">Transmembrane</keyword>
<keyword evidence="2" id="KW-1003">Cell membrane</keyword>
<evidence type="ECO:0000256" key="3">
    <source>
        <dbReference type="ARBA" id="ARBA00022692"/>
    </source>
</evidence>
<feature type="transmembrane region" description="Helical" evidence="6">
    <location>
        <begin position="126"/>
        <end position="154"/>
    </location>
</feature>
<evidence type="ECO:0000256" key="1">
    <source>
        <dbReference type="ARBA" id="ARBA00004651"/>
    </source>
</evidence>
<feature type="transmembrane region" description="Helical" evidence="6">
    <location>
        <begin position="174"/>
        <end position="192"/>
    </location>
</feature>
<comment type="caution">
    <text evidence="7">The sequence shown here is derived from an EMBL/GenBank/DDBJ whole genome shotgun (WGS) entry which is preliminary data.</text>
</comment>
<dbReference type="InterPro" id="IPR001851">
    <property type="entry name" value="ABC_transp_permease"/>
</dbReference>
<dbReference type="CDD" id="cd06580">
    <property type="entry name" value="TM_PBP1_transp_TpRbsC_like"/>
    <property type="match status" value="1"/>
</dbReference>
<keyword evidence="4 6" id="KW-1133">Transmembrane helix</keyword>
<gene>
    <name evidence="7" type="ORF">SDC9_96169</name>
</gene>